<protein>
    <submittedName>
        <fullName evidence="2">Uncharacterized protein</fullName>
    </submittedName>
</protein>
<dbReference type="RefSeq" id="WP_168014816.1">
    <property type="nucleotide sequence ID" value="NZ_JAATEP010000027.1"/>
</dbReference>
<dbReference type="EMBL" id="JAATEP010000027">
    <property type="protein sequence ID" value="NJP94154.1"/>
    <property type="molecule type" value="Genomic_DNA"/>
</dbReference>
<reference evidence="2 3" key="1">
    <citation type="submission" date="2020-03" db="EMBL/GenBank/DDBJ databases">
        <title>WGS of actinomycetes isolated from Thailand.</title>
        <authorList>
            <person name="Thawai C."/>
        </authorList>
    </citation>
    <scope>NUCLEOTIDE SEQUENCE [LARGE SCALE GENOMIC DNA]</scope>
    <source>
        <strain evidence="2 3">FMUSA5-5</strain>
    </source>
</reference>
<feature type="chain" id="PRO_5045500224" evidence="1">
    <location>
        <begin position="25"/>
        <end position="295"/>
    </location>
</feature>
<gene>
    <name evidence="2" type="ORF">HCN51_32770</name>
</gene>
<proteinExistence type="predicted"/>
<organism evidence="2 3">
    <name type="scientific">Nonomuraea composti</name>
    <dbReference type="NCBI Taxonomy" id="2720023"/>
    <lineage>
        <taxon>Bacteria</taxon>
        <taxon>Bacillati</taxon>
        <taxon>Actinomycetota</taxon>
        <taxon>Actinomycetes</taxon>
        <taxon>Streptosporangiales</taxon>
        <taxon>Streptosporangiaceae</taxon>
        <taxon>Nonomuraea</taxon>
    </lineage>
</organism>
<sequence>MLKRSHLALAVAFSAAVLCGCGGAAEPAASPTASAAAKDKRNQFEAAKADCMKQKGFKYVPYVRPTEPASEDERLRDSGDYQAMLKYRQKYGFGVFAVHVYPKEIQGPGSELPVPDPNADIQGSLSSAQLDAYNEAKNACMAVVGKQVLGLDLKSNIDYFNHMALAHRRAKTAELDGDPGLVELAATMSTCLKGKGYRVSDTKPSAVARRGENEFMERQSAIGREQDPKMAGGPKLTKNTKQLVMPTLTPQQARPYLDKEIKAALDDLECGKDFYAAYAPKAAEVQRRVNDEFAF</sequence>
<name>A0ABX1BCN9_9ACTN</name>
<feature type="signal peptide" evidence="1">
    <location>
        <begin position="1"/>
        <end position="24"/>
    </location>
</feature>
<keyword evidence="3" id="KW-1185">Reference proteome</keyword>
<evidence type="ECO:0000313" key="3">
    <source>
        <dbReference type="Proteomes" id="UP000696294"/>
    </source>
</evidence>
<accession>A0ABX1BCN9</accession>
<keyword evidence="1" id="KW-0732">Signal</keyword>
<dbReference type="PROSITE" id="PS51257">
    <property type="entry name" value="PROKAR_LIPOPROTEIN"/>
    <property type="match status" value="1"/>
</dbReference>
<comment type="caution">
    <text evidence="2">The sequence shown here is derived from an EMBL/GenBank/DDBJ whole genome shotgun (WGS) entry which is preliminary data.</text>
</comment>
<evidence type="ECO:0000313" key="2">
    <source>
        <dbReference type="EMBL" id="NJP94154.1"/>
    </source>
</evidence>
<dbReference type="Proteomes" id="UP000696294">
    <property type="component" value="Unassembled WGS sequence"/>
</dbReference>
<evidence type="ECO:0000256" key="1">
    <source>
        <dbReference type="SAM" id="SignalP"/>
    </source>
</evidence>